<feature type="transmembrane region" description="Helical" evidence="1">
    <location>
        <begin position="21"/>
        <end position="38"/>
    </location>
</feature>
<dbReference type="AlphaFoldDB" id="A0A380CJA9"/>
<feature type="domain" description="YdbS-like PH" evidence="2">
    <location>
        <begin position="408"/>
        <end position="487"/>
    </location>
</feature>
<name>A0A380CJA9_SPOPA</name>
<gene>
    <name evidence="3" type="ORF">NCTC4822_02973</name>
</gene>
<dbReference type="Pfam" id="PF03703">
    <property type="entry name" value="bPH_2"/>
    <property type="match status" value="3"/>
</dbReference>
<dbReference type="PIRSF" id="PIRSF026631">
    <property type="entry name" value="UCP026631"/>
    <property type="match status" value="1"/>
</dbReference>
<evidence type="ECO:0000313" key="4">
    <source>
        <dbReference type="Proteomes" id="UP000254519"/>
    </source>
</evidence>
<sequence>MSKTRYQLHWITAVMSVLRTLREMIVPILILVFANGINDTGKWYLDYLTFIIFGFSIIVFFVTGIIKWKRYVYWFEDDELRIEYGLFVKKKRYIPFDRIQSLDYTEGILHRPFNLVKVSVETAGGSASLKAEAELTAITKDAANVIEKEMAEAKKRKVQSVTIDDEFEEEFEVASEPPTKKIFTMSGKDLLVLATTSGGVGLIISGAVIFLSQFADVLPIEWAYREVSGFIKSGLLIVAIAVFLVLLIIWGISVAMTFFAYYGFTVQIDYEDIVITRGLLEKKRITVPLNRVQSVRIVENPFRKLFGYANVVIDNAGGGITGEGAKINLLPIVKRKAINTPLQELFPELILDEPTNQLPARSKRFYYRIEFVWMVPVIAALSYFFFPFGLFSFLIIPAVISWGLWHHRSAAYEIKGNQLTMRFRMFSLQTVYMMKKRIQSMEMKQNYFHRKRKVATVSAAVKSGMGAFYAQVKHMEEEEAEQILAWYEPAREAVVEGVLEVEQ</sequence>
<feature type="transmembrane region" description="Helical" evidence="1">
    <location>
        <begin position="44"/>
        <end position="66"/>
    </location>
</feature>
<accession>A0A380CJA9</accession>
<keyword evidence="1" id="KW-1133">Transmembrane helix</keyword>
<keyword evidence="1" id="KW-0812">Transmembrane</keyword>
<feature type="transmembrane region" description="Helical" evidence="1">
    <location>
        <begin position="235"/>
        <end position="262"/>
    </location>
</feature>
<dbReference type="PANTHER" id="PTHR34473:SF2">
    <property type="entry name" value="UPF0699 TRANSMEMBRANE PROTEIN YDBT"/>
    <property type="match status" value="1"/>
</dbReference>
<organism evidence="3 4">
    <name type="scientific">Sporosarcina pasteurii</name>
    <name type="common">Bacillus pasteurii</name>
    <dbReference type="NCBI Taxonomy" id="1474"/>
    <lineage>
        <taxon>Bacteria</taxon>
        <taxon>Bacillati</taxon>
        <taxon>Bacillota</taxon>
        <taxon>Bacilli</taxon>
        <taxon>Bacillales</taxon>
        <taxon>Caryophanaceae</taxon>
        <taxon>Sporosarcina</taxon>
    </lineage>
</organism>
<feature type="domain" description="YdbS-like PH" evidence="2">
    <location>
        <begin position="68"/>
        <end position="148"/>
    </location>
</feature>
<feature type="transmembrane region" description="Helical" evidence="1">
    <location>
        <begin position="371"/>
        <end position="404"/>
    </location>
</feature>
<reference evidence="3 4" key="1">
    <citation type="submission" date="2018-06" db="EMBL/GenBank/DDBJ databases">
        <authorList>
            <consortium name="Pathogen Informatics"/>
            <person name="Doyle S."/>
        </authorList>
    </citation>
    <scope>NUCLEOTIDE SEQUENCE [LARGE SCALE GENOMIC DNA]</scope>
    <source>
        <strain evidence="4">ATCC 11859 / DSM 33 / NCIB 8841 / NCTC 4822</strain>
    </source>
</reference>
<evidence type="ECO:0000256" key="1">
    <source>
        <dbReference type="SAM" id="Phobius"/>
    </source>
</evidence>
<dbReference type="EMBL" id="UGYZ01000002">
    <property type="protein sequence ID" value="SUJ20237.1"/>
    <property type="molecule type" value="Genomic_DNA"/>
</dbReference>
<keyword evidence="1" id="KW-0472">Membrane</keyword>
<evidence type="ECO:0000259" key="2">
    <source>
        <dbReference type="Pfam" id="PF03703"/>
    </source>
</evidence>
<proteinExistence type="predicted"/>
<feature type="domain" description="YdbS-like PH" evidence="2">
    <location>
        <begin position="261"/>
        <end position="325"/>
    </location>
</feature>
<keyword evidence="4" id="KW-1185">Reference proteome</keyword>
<dbReference type="PANTHER" id="PTHR34473">
    <property type="entry name" value="UPF0699 TRANSMEMBRANE PROTEIN YDBS"/>
    <property type="match status" value="1"/>
</dbReference>
<protein>
    <submittedName>
        <fullName evidence="3">Bacterial membrane flanked domain</fullName>
    </submittedName>
</protein>
<dbReference type="InterPro" id="IPR005182">
    <property type="entry name" value="YdbS-like_PH"/>
</dbReference>
<dbReference type="Proteomes" id="UP000254519">
    <property type="component" value="Unassembled WGS sequence"/>
</dbReference>
<dbReference type="InterPro" id="IPR014529">
    <property type="entry name" value="UCP026631"/>
</dbReference>
<evidence type="ECO:0000313" key="3">
    <source>
        <dbReference type="EMBL" id="SUJ20237.1"/>
    </source>
</evidence>
<feature type="transmembrane region" description="Helical" evidence="1">
    <location>
        <begin position="190"/>
        <end position="215"/>
    </location>
</feature>